<protein>
    <recommendedName>
        <fullName evidence="1">DUF6916 domain-containing protein</fullName>
    </recommendedName>
</protein>
<dbReference type="RefSeq" id="WP_161099107.1">
    <property type="nucleotide sequence ID" value="NZ_WWCW01000113.1"/>
</dbReference>
<comment type="caution">
    <text evidence="2">The sequence shown here is derived from an EMBL/GenBank/DDBJ whole genome shotgun (WGS) entry which is preliminary data.</text>
</comment>
<sequence>MERRTFVLATGGLLGGSGLCGAAELAKARTAAIASAGAAPVPALAGSAAYLPLVQERFNVYPGNRGTAMTLLSVKRHFETARGDQFSLTFAVPASQSLASGAYEVEHASLGKQTMYLQLAGNGPEGNYYRADFNLLN</sequence>
<evidence type="ECO:0000259" key="1">
    <source>
        <dbReference type="Pfam" id="PF21880"/>
    </source>
</evidence>
<feature type="domain" description="DUF6916" evidence="1">
    <location>
        <begin position="50"/>
        <end position="133"/>
    </location>
</feature>
<organism evidence="2 3">
    <name type="scientific">Duganella vulcania</name>
    <dbReference type="NCBI Taxonomy" id="2692166"/>
    <lineage>
        <taxon>Bacteria</taxon>
        <taxon>Pseudomonadati</taxon>
        <taxon>Pseudomonadota</taxon>
        <taxon>Betaproteobacteria</taxon>
        <taxon>Burkholderiales</taxon>
        <taxon>Oxalobacteraceae</taxon>
        <taxon>Telluria group</taxon>
        <taxon>Duganella</taxon>
    </lineage>
</organism>
<proteinExistence type="predicted"/>
<name>A0A845G7N9_9BURK</name>
<reference evidence="2 3" key="1">
    <citation type="submission" date="2020-01" db="EMBL/GenBank/DDBJ databases">
        <title>Novel species isolated from a subtropical stream in China.</title>
        <authorList>
            <person name="Lu H."/>
        </authorList>
    </citation>
    <scope>NUCLEOTIDE SEQUENCE [LARGE SCALE GENOMIC DNA]</scope>
    <source>
        <strain evidence="2 3">FT82W</strain>
    </source>
</reference>
<accession>A0A845G7N9</accession>
<dbReference type="Pfam" id="PF21880">
    <property type="entry name" value="DUF6916"/>
    <property type="match status" value="1"/>
</dbReference>
<gene>
    <name evidence="2" type="ORF">GTP91_24420</name>
</gene>
<dbReference type="InterPro" id="IPR054209">
    <property type="entry name" value="DUF6916"/>
</dbReference>
<dbReference type="EMBL" id="WWCW01000113">
    <property type="protein sequence ID" value="MYM90304.1"/>
    <property type="molecule type" value="Genomic_DNA"/>
</dbReference>
<dbReference type="Proteomes" id="UP000470302">
    <property type="component" value="Unassembled WGS sequence"/>
</dbReference>
<evidence type="ECO:0000313" key="3">
    <source>
        <dbReference type="Proteomes" id="UP000470302"/>
    </source>
</evidence>
<dbReference type="AlphaFoldDB" id="A0A845G7N9"/>
<evidence type="ECO:0000313" key="2">
    <source>
        <dbReference type="EMBL" id="MYM90304.1"/>
    </source>
</evidence>